<dbReference type="Gene3D" id="3.40.50.1000">
    <property type="entry name" value="HAD superfamily/HAD-like"/>
    <property type="match status" value="1"/>
</dbReference>
<dbReference type="PANTHER" id="PTHR35134">
    <property type="entry name" value="NUCLEOTIDASE YQFW-RELATED"/>
    <property type="match status" value="1"/>
</dbReference>
<organism evidence="4 5">
    <name type="scientific">Paenibacillus chartarius</name>
    <dbReference type="NCBI Taxonomy" id="747481"/>
    <lineage>
        <taxon>Bacteria</taxon>
        <taxon>Bacillati</taxon>
        <taxon>Bacillota</taxon>
        <taxon>Bacilli</taxon>
        <taxon>Bacillales</taxon>
        <taxon>Paenibacillaceae</taxon>
        <taxon>Paenibacillus</taxon>
    </lineage>
</organism>
<comment type="similarity">
    <text evidence="1 3">Belongs to the 5'(3')-deoxyribonucleotidase family.</text>
</comment>
<reference evidence="4 5" key="1">
    <citation type="submission" date="2024-09" db="EMBL/GenBank/DDBJ databases">
        <authorList>
            <person name="Sun Q."/>
            <person name="Mori K."/>
        </authorList>
    </citation>
    <scope>NUCLEOTIDE SEQUENCE [LARGE SCALE GENOMIC DNA]</scope>
    <source>
        <strain evidence="4 5">CCM 7759</strain>
    </source>
</reference>
<comment type="caution">
    <text evidence="4">The sequence shown here is derived from an EMBL/GenBank/DDBJ whole genome shotgun (WGS) entry which is preliminary data.</text>
</comment>
<sequence length="190" mass="22266">MKFGFDIDDTLINLRGYAFELYKRKLGVDLGDEVLQSLASVEIHEPFGLTREQGKEMWNSLREDIYFTSCPPFPFAVEVLQELAEQGHEVYYITARAKEYCARTLEWLRQNGFPVRGEHFYCGMEDTEKVHIIERLGLDYYFDDKPAVLNTLSGLQLAVYAKDNPYNKHLEIPRITSWHELREIVRAHEK</sequence>
<dbReference type="InterPro" id="IPR023214">
    <property type="entry name" value="HAD_sf"/>
</dbReference>
<keyword evidence="2 3" id="KW-0378">Hydrolase</keyword>
<proteinExistence type="inferred from homology"/>
<evidence type="ECO:0000256" key="2">
    <source>
        <dbReference type="ARBA" id="ARBA00022801"/>
    </source>
</evidence>
<dbReference type="InterPro" id="IPR009206">
    <property type="entry name" value="Nucleotidase_putative"/>
</dbReference>
<dbReference type="Pfam" id="PF06941">
    <property type="entry name" value="NT5C"/>
    <property type="match status" value="1"/>
</dbReference>
<evidence type="ECO:0000256" key="1">
    <source>
        <dbReference type="ARBA" id="ARBA00009589"/>
    </source>
</evidence>
<name>A0ABV6DEK1_9BACL</name>
<evidence type="ECO:0000313" key="4">
    <source>
        <dbReference type="EMBL" id="MFC0211040.1"/>
    </source>
</evidence>
<dbReference type="InterPro" id="IPR036412">
    <property type="entry name" value="HAD-like_sf"/>
</dbReference>
<dbReference type="PANTHER" id="PTHR35134:SF2">
    <property type="entry name" value="NUCLEOTIDASE YQFW-RELATED"/>
    <property type="match status" value="1"/>
</dbReference>
<dbReference type="InterPro" id="IPR052419">
    <property type="entry name" value="5_3-deoxyribonucleotidase-like"/>
</dbReference>
<dbReference type="InterPro" id="IPR010708">
    <property type="entry name" value="5'(3')-deoxyribonucleotidase"/>
</dbReference>
<dbReference type="SUPFAM" id="SSF56784">
    <property type="entry name" value="HAD-like"/>
    <property type="match status" value="1"/>
</dbReference>
<evidence type="ECO:0000256" key="3">
    <source>
        <dbReference type="PIRNR" id="PIRNR021362"/>
    </source>
</evidence>
<gene>
    <name evidence="4" type="ORF">ACFFK0_01035</name>
</gene>
<accession>A0ABV6DEK1</accession>
<dbReference type="PIRSF" id="PIRSF021362">
    <property type="entry name" value="UCP021362_HAD"/>
    <property type="match status" value="1"/>
</dbReference>
<protein>
    <recommendedName>
        <fullName evidence="3">Nucleotidase</fullName>
        <ecNumber evidence="3">3.1.3.-</ecNumber>
    </recommendedName>
</protein>
<dbReference type="RefSeq" id="WP_377467743.1">
    <property type="nucleotide sequence ID" value="NZ_JBHLWN010000008.1"/>
</dbReference>
<evidence type="ECO:0000313" key="5">
    <source>
        <dbReference type="Proteomes" id="UP001589776"/>
    </source>
</evidence>
<keyword evidence="5" id="KW-1185">Reference proteome</keyword>
<dbReference type="Proteomes" id="UP001589776">
    <property type="component" value="Unassembled WGS sequence"/>
</dbReference>
<dbReference type="EMBL" id="JBHLWN010000008">
    <property type="protein sequence ID" value="MFC0211040.1"/>
    <property type="molecule type" value="Genomic_DNA"/>
</dbReference>
<dbReference type="EC" id="3.1.3.-" evidence="3"/>